<dbReference type="EMBL" id="JABXXV010000011">
    <property type="protein sequence ID" value="NVN48202.1"/>
    <property type="molecule type" value="Genomic_DNA"/>
</dbReference>
<feature type="region of interest" description="Disordered" evidence="6">
    <location>
        <begin position="381"/>
        <end position="421"/>
    </location>
</feature>
<evidence type="ECO:0000256" key="4">
    <source>
        <dbReference type="ARBA" id="ARBA00022989"/>
    </source>
</evidence>
<comment type="caution">
    <text evidence="9">The sequence shown here is derived from an EMBL/GenBank/DDBJ whole genome shotgun (WGS) entry which is preliminary data.</text>
</comment>
<name>A0ABX2P8D0_9PROT</name>
<feature type="chain" id="PRO_5047033439" evidence="8">
    <location>
        <begin position="27"/>
        <end position="421"/>
    </location>
</feature>
<evidence type="ECO:0000256" key="5">
    <source>
        <dbReference type="ARBA" id="ARBA00023136"/>
    </source>
</evidence>
<evidence type="ECO:0000256" key="3">
    <source>
        <dbReference type="ARBA" id="ARBA00022692"/>
    </source>
</evidence>
<evidence type="ECO:0000313" key="10">
    <source>
        <dbReference type="Proteomes" id="UP001516351"/>
    </source>
</evidence>
<feature type="region of interest" description="Disordered" evidence="6">
    <location>
        <begin position="334"/>
        <end position="355"/>
    </location>
</feature>
<keyword evidence="10" id="KW-1185">Reference proteome</keyword>
<feature type="transmembrane region" description="Helical" evidence="7">
    <location>
        <begin position="152"/>
        <end position="173"/>
    </location>
</feature>
<evidence type="ECO:0000256" key="1">
    <source>
        <dbReference type="ARBA" id="ARBA00004141"/>
    </source>
</evidence>
<feature type="transmembrane region" description="Helical" evidence="7">
    <location>
        <begin position="241"/>
        <end position="260"/>
    </location>
</feature>
<accession>A0ABX2P8D0</accession>
<feature type="transmembrane region" description="Helical" evidence="7">
    <location>
        <begin position="50"/>
        <end position="69"/>
    </location>
</feature>
<dbReference type="Proteomes" id="UP001516351">
    <property type="component" value="Unassembled WGS sequence"/>
</dbReference>
<gene>
    <name evidence="9" type="primary">trbL</name>
    <name evidence="9" type="ORF">HW542_15485</name>
</gene>
<keyword evidence="8" id="KW-0732">Signal</keyword>
<feature type="transmembrane region" description="Helical" evidence="7">
    <location>
        <begin position="178"/>
        <end position="194"/>
    </location>
</feature>
<evidence type="ECO:0000256" key="6">
    <source>
        <dbReference type="SAM" id="MobiDB-lite"/>
    </source>
</evidence>
<organism evidence="9 10">
    <name type="scientific">Asaia spathodeae</name>
    <dbReference type="NCBI Taxonomy" id="657016"/>
    <lineage>
        <taxon>Bacteria</taxon>
        <taxon>Pseudomonadati</taxon>
        <taxon>Pseudomonadota</taxon>
        <taxon>Alphaproteobacteria</taxon>
        <taxon>Acetobacterales</taxon>
        <taxon>Acetobacteraceae</taxon>
        <taxon>Asaia</taxon>
    </lineage>
</organism>
<comment type="subcellular location">
    <subcellularLocation>
        <location evidence="1">Membrane</location>
        <topology evidence="1">Multi-pass membrane protein</topology>
    </subcellularLocation>
</comment>
<keyword evidence="3 7" id="KW-0812">Transmembrane</keyword>
<dbReference type="InterPro" id="IPR014150">
    <property type="entry name" value="Conjugal_tfr_TrbL"/>
</dbReference>
<proteinExistence type="inferred from homology"/>
<comment type="similarity">
    <text evidence="2">Belongs to the TrbL/VirB6 family.</text>
</comment>
<keyword evidence="4 7" id="KW-1133">Transmembrane helix</keyword>
<evidence type="ECO:0000256" key="7">
    <source>
        <dbReference type="SAM" id="Phobius"/>
    </source>
</evidence>
<evidence type="ECO:0000256" key="8">
    <source>
        <dbReference type="SAM" id="SignalP"/>
    </source>
</evidence>
<dbReference type="InterPro" id="IPR007688">
    <property type="entry name" value="Conjugal_tfr_TrbL/VirB6"/>
</dbReference>
<dbReference type="NCBIfam" id="TIGR02783">
    <property type="entry name" value="TrbL_P"/>
    <property type="match status" value="1"/>
</dbReference>
<reference evidence="9 10" key="1">
    <citation type="submission" date="2020-06" db="EMBL/GenBank/DDBJ databases">
        <title>Synonyms of Asaia species.</title>
        <authorList>
            <person name="Sombolestani A."/>
        </authorList>
    </citation>
    <scope>NUCLEOTIDE SEQUENCE [LARGE SCALE GENOMIC DNA]</scope>
    <source>
        <strain evidence="9 10">LMG 27047</strain>
    </source>
</reference>
<protein>
    <submittedName>
        <fullName evidence="9">P-type conjugative transfer protein TrbL</fullName>
    </submittedName>
</protein>
<sequence length="421" mass="42808">MIPYLKKTLILSAVAIAVTAIPHAYADGLIDSIVQPYKSSSASTAASLLQYARALFWSLAALQFIGGSIKIALQGGEMIEWSAHIVRQIIFVGLYAWFMENSYKFSLDIVDSFRQAGSNAKINPTGVFAAGESIANAISKHSSAFHPFDATLYSIACVVIIVAFAWISALLILALCEMYVLIAAGVILMGFGGSEWTRDFANKNLILAMSVGAKIFIIEIIISIGWSIIRSWSTKEYDSNLAVFEALAGAIIFVLLTYHLPNMASQFISGAATGSTAADGIKAVTQAGAGAALAATGIGAAVGAAASAGAGAGAGASAGAEAALGASGGASGAGAGGGARLGGTPQPPPSTANQAGQALGRIGHALAQGVRDEAWGRLTGTGIKGGTMGGRMAAYIKQNASPPPPPPQEQPENSSRSGSIS</sequence>
<feature type="transmembrane region" description="Helical" evidence="7">
    <location>
        <begin position="206"/>
        <end position="229"/>
    </location>
</feature>
<feature type="signal peptide" evidence="8">
    <location>
        <begin position="1"/>
        <end position="26"/>
    </location>
</feature>
<feature type="transmembrane region" description="Helical" evidence="7">
    <location>
        <begin position="81"/>
        <end position="98"/>
    </location>
</feature>
<dbReference type="Pfam" id="PF04610">
    <property type="entry name" value="TrbL"/>
    <property type="match status" value="1"/>
</dbReference>
<evidence type="ECO:0000256" key="2">
    <source>
        <dbReference type="ARBA" id="ARBA00007802"/>
    </source>
</evidence>
<dbReference type="RefSeq" id="WP_267311307.1">
    <property type="nucleotide sequence ID" value="NZ_JABXXV010000011.1"/>
</dbReference>
<evidence type="ECO:0000313" key="9">
    <source>
        <dbReference type="EMBL" id="NVN48202.1"/>
    </source>
</evidence>
<keyword evidence="5 7" id="KW-0472">Membrane</keyword>